<feature type="compositionally biased region" description="Polar residues" evidence="9">
    <location>
        <begin position="515"/>
        <end position="532"/>
    </location>
</feature>
<evidence type="ECO:0000256" key="9">
    <source>
        <dbReference type="SAM" id="MobiDB-lite"/>
    </source>
</evidence>
<dbReference type="PROSITE" id="PS51396">
    <property type="entry name" value="PUL"/>
    <property type="match status" value="1"/>
</dbReference>
<dbReference type="InterPro" id="IPR011989">
    <property type="entry name" value="ARM-like"/>
</dbReference>
<dbReference type="CDD" id="cd00200">
    <property type="entry name" value="WD40"/>
    <property type="match status" value="1"/>
</dbReference>
<feature type="domain" description="PUL" evidence="11">
    <location>
        <begin position="534"/>
        <end position="820"/>
    </location>
</feature>
<dbReference type="STRING" id="745531.A0A0C3SE26"/>
<evidence type="ECO:0000313" key="12">
    <source>
        <dbReference type="EMBL" id="KIP12347.1"/>
    </source>
</evidence>
<evidence type="ECO:0000256" key="7">
    <source>
        <dbReference type="ARBA" id="ARBA00023242"/>
    </source>
</evidence>
<evidence type="ECO:0000256" key="4">
    <source>
        <dbReference type="ARBA" id="ARBA00022490"/>
    </source>
</evidence>
<accession>A0A0C3SE26</accession>
<evidence type="ECO:0000256" key="3">
    <source>
        <dbReference type="ARBA" id="ARBA00008495"/>
    </source>
</evidence>
<dbReference type="InterPro" id="IPR015943">
    <property type="entry name" value="WD40/YVTN_repeat-like_dom_sf"/>
</dbReference>
<name>A0A0C3SE26_PHLG1</name>
<dbReference type="GO" id="GO:0010992">
    <property type="term" value="P:ubiquitin recycling"/>
    <property type="evidence" value="ECO:0007669"/>
    <property type="project" value="TreeGrafter"/>
</dbReference>
<dbReference type="GO" id="GO:0005634">
    <property type="term" value="C:nucleus"/>
    <property type="evidence" value="ECO:0007669"/>
    <property type="project" value="UniProtKB-SubCell"/>
</dbReference>
<evidence type="ECO:0000313" key="13">
    <source>
        <dbReference type="Proteomes" id="UP000053257"/>
    </source>
</evidence>
<dbReference type="InterPro" id="IPR013535">
    <property type="entry name" value="PUL_dom"/>
</dbReference>
<dbReference type="SUPFAM" id="SSF50978">
    <property type="entry name" value="WD40 repeat-like"/>
    <property type="match status" value="1"/>
</dbReference>
<comment type="similarity">
    <text evidence="3">Belongs to the WD repeat PLAP family.</text>
</comment>
<evidence type="ECO:0000256" key="8">
    <source>
        <dbReference type="PROSITE-ProRule" id="PRU00221"/>
    </source>
</evidence>
<dbReference type="InterPro" id="IPR036322">
    <property type="entry name" value="WD40_repeat_dom_sf"/>
</dbReference>
<keyword evidence="4" id="KW-0963">Cytoplasm</keyword>
<dbReference type="OrthoDB" id="10265988at2759"/>
<feature type="repeat" description="WD" evidence="8">
    <location>
        <begin position="103"/>
        <end position="134"/>
    </location>
</feature>
<dbReference type="Gene3D" id="3.10.20.870">
    <property type="entry name" value="PFU (PLAA family ubiquitin binding), C-terminal domain"/>
    <property type="match status" value="1"/>
</dbReference>
<feature type="repeat" description="WD" evidence="8">
    <location>
        <begin position="221"/>
        <end position="252"/>
    </location>
</feature>
<evidence type="ECO:0000256" key="5">
    <source>
        <dbReference type="ARBA" id="ARBA00022574"/>
    </source>
</evidence>
<dbReference type="Pfam" id="PF09070">
    <property type="entry name" value="PFU"/>
    <property type="match status" value="1"/>
</dbReference>
<dbReference type="AlphaFoldDB" id="A0A0C3SE26"/>
<dbReference type="GO" id="GO:0043130">
    <property type="term" value="F:ubiquitin binding"/>
    <property type="evidence" value="ECO:0007669"/>
    <property type="project" value="TreeGrafter"/>
</dbReference>
<dbReference type="Gene3D" id="1.25.10.10">
    <property type="entry name" value="Leucine-rich Repeat Variant"/>
    <property type="match status" value="1"/>
</dbReference>
<evidence type="ECO:0000256" key="2">
    <source>
        <dbReference type="ARBA" id="ARBA00004496"/>
    </source>
</evidence>
<sequence>MPYKLSATLAGHASDVRAVVSPRDDLILSASRDSTAISWTRAHPSAPFAQTTVLRPGQRYVNSLAYIPPSPDAPEGYVVTGTQDGLINVFSLASGRSDPSFTLIGHSHNVSALHALPDGTIISGSWDKTARVWKNFQELWELSGHEQAVWAVLALSPDQFLTGAADNAIKLWHSRKNVRTYTGHTQPVRGLVQLPDIGFASCANDSEIRVWTLEGDLVYSLTGHTSFVYSIVLLPNGDLASSGEDRTLRIWKDGECVQTVVHPAISVWAVSATPNGDIVTGASDGHVRVFSAVEERWASSEDLKAYEDSVANSALPVQQVGDVKKSDLPAEDALLQPGKKEGEVKMIRKGDLVEAHQWNSASMSWQKIGDVVDAVGSGRKQLYQGREYDYVFDVDVQEGVPPLKLPYNANENPFSAAQRFLQVNELPLSYLDEVVKFIEKNTAGVNISNTGNNYVDPFTGASRYQPAQNSNASGGAEYMDPFTGASRYRAQPSAPVPPVSAPAPVASNDPWTGGSRYSGSAAPTSPPQSVSPTGKLPVTAVQSFKQANIPPMRNKLFQFNQDIQNEISTAPLAMYPDERSLIDDAFLYLQQAVSGSSPNTAPPFTREDIEAILSLLERWPMGSRFPLIDLCRLVIAYCNDAYSEPAFRQQFFNTLFNAVEWSDSWGSPMDRSRETNILLLLRGLVNAFQDNTTLDDSGWVYQIVQRLEEASYAVLSKSARVALGTLFFNLSCVSLRQRLDPELRSRHLSLILQSLQSETSDSEPAYRLLVALGNTAYAARQQSQPLEPAQAAWAKEIVAAASRSFGEERVQSMAREIVSLL</sequence>
<feature type="domain" description="PFU" evidence="10">
    <location>
        <begin position="357"/>
        <end position="452"/>
    </location>
</feature>
<dbReference type="EMBL" id="KN840440">
    <property type="protein sequence ID" value="KIP12347.1"/>
    <property type="molecule type" value="Genomic_DNA"/>
</dbReference>
<dbReference type="SMART" id="SM00320">
    <property type="entry name" value="WD40"/>
    <property type="match status" value="7"/>
</dbReference>
<feature type="repeat" description="WD" evidence="8">
    <location>
        <begin position="181"/>
        <end position="214"/>
    </location>
</feature>
<keyword evidence="6" id="KW-0677">Repeat</keyword>
<evidence type="ECO:0000259" key="11">
    <source>
        <dbReference type="PROSITE" id="PS51396"/>
    </source>
</evidence>
<feature type="repeat" description="WD" evidence="8">
    <location>
        <begin position="142"/>
        <end position="182"/>
    </location>
</feature>
<evidence type="ECO:0008006" key="14">
    <source>
        <dbReference type="Google" id="ProtNLM"/>
    </source>
</evidence>
<feature type="region of interest" description="Disordered" evidence="9">
    <location>
        <begin position="488"/>
        <end position="535"/>
    </location>
</feature>
<gene>
    <name evidence="12" type="ORF">PHLGIDRAFT_124238</name>
</gene>
<protein>
    <recommendedName>
        <fullName evidence="14">Phospholipase A-2-activating protein</fullName>
    </recommendedName>
</protein>
<dbReference type="FunFam" id="2.130.10.10:FF:000175">
    <property type="entry name" value="Phospholipase A-2-activating protein"/>
    <property type="match status" value="1"/>
</dbReference>
<keyword evidence="7" id="KW-0539">Nucleus</keyword>
<dbReference type="InterPro" id="IPR038122">
    <property type="entry name" value="PFU_sf"/>
</dbReference>
<evidence type="ECO:0000259" key="10">
    <source>
        <dbReference type="PROSITE" id="PS51394"/>
    </source>
</evidence>
<dbReference type="Pfam" id="PF00400">
    <property type="entry name" value="WD40"/>
    <property type="match status" value="6"/>
</dbReference>
<dbReference type="HOGENOM" id="CLU_011791_2_0_1"/>
<dbReference type="GO" id="GO:0005737">
    <property type="term" value="C:cytoplasm"/>
    <property type="evidence" value="ECO:0007669"/>
    <property type="project" value="UniProtKB-SubCell"/>
</dbReference>
<dbReference type="GO" id="GO:0043161">
    <property type="term" value="P:proteasome-mediated ubiquitin-dependent protein catabolic process"/>
    <property type="evidence" value="ECO:0007669"/>
    <property type="project" value="TreeGrafter"/>
</dbReference>
<keyword evidence="13" id="KW-1185">Reference proteome</keyword>
<dbReference type="PANTHER" id="PTHR19849">
    <property type="entry name" value="PHOSPHOLIPASE A-2-ACTIVATING PROTEIN"/>
    <property type="match status" value="1"/>
</dbReference>
<dbReference type="PROSITE" id="PS51394">
    <property type="entry name" value="PFU"/>
    <property type="match status" value="1"/>
</dbReference>
<dbReference type="PANTHER" id="PTHR19849:SF0">
    <property type="entry name" value="PHOSPHOLIPASE A-2-ACTIVATING PROTEIN"/>
    <property type="match status" value="1"/>
</dbReference>
<evidence type="ECO:0000256" key="6">
    <source>
        <dbReference type="ARBA" id="ARBA00022737"/>
    </source>
</evidence>
<comment type="subcellular location">
    <subcellularLocation>
        <location evidence="2">Cytoplasm</location>
    </subcellularLocation>
    <subcellularLocation>
        <location evidence="1">Nucleus</location>
    </subcellularLocation>
</comment>
<dbReference type="Pfam" id="PF08324">
    <property type="entry name" value="PUL"/>
    <property type="match status" value="1"/>
</dbReference>
<dbReference type="InterPro" id="IPR015155">
    <property type="entry name" value="PFU"/>
</dbReference>
<dbReference type="PROSITE" id="PS50294">
    <property type="entry name" value="WD_REPEATS_REGION"/>
    <property type="match status" value="2"/>
</dbReference>
<proteinExistence type="inferred from homology"/>
<organism evidence="12 13">
    <name type="scientific">Phlebiopsis gigantea (strain 11061_1 CR5-6)</name>
    <name type="common">White-rot fungus</name>
    <name type="synonym">Peniophora gigantea</name>
    <dbReference type="NCBI Taxonomy" id="745531"/>
    <lineage>
        <taxon>Eukaryota</taxon>
        <taxon>Fungi</taxon>
        <taxon>Dikarya</taxon>
        <taxon>Basidiomycota</taxon>
        <taxon>Agaricomycotina</taxon>
        <taxon>Agaricomycetes</taxon>
        <taxon>Polyporales</taxon>
        <taxon>Phanerochaetaceae</taxon>
        <taxon>Phlebiopsis</taxon>
    </lineage>
</organism>
<evidence type="ECO:0000256" key="1">
    <source>
        <dbReference type="ARBA" id="ARBA00004123"/>
    </source>
</evidence>
<keyword evidence="5 8" id="KW-0853">WD repeat</keyword>
<reference evidence="12 13" key="1">
    <citation type="journal article" date="2014" name="PLoS Genet.">
        <title>Analysis of the Phlebiopsis gigantea genome, transcriptome and secretome provides insight into its pioneer colonization strategies of wood.</title>
        <authorList>
            <person name="Hori C."/>
            <person name="Ishida T."/>
            <person name="Igarashi K."/>
            <person name="Samejima M."/>
            <person name="Suzuki H."/>
            <person name="Master E."/>
            <person name="Ferreira P."/>
            <person name="Ruiz-Duenas F.J."/>
            <person name="Held B."/>
            <person name="Canessa P."/>
            <person name="Larrondo L.F."/>
            <person name="Schmoll M."/>
            <person name="Druzhinina I.S."/>
            <person name="Kubicek C.P."/>
            <person name="Gaskell J.A."/>
            <person name="Kersten P."/>
            <person name="St John F."/>
            <person name="Glasner J."/>
            <person name="Sabat G."/>
            <person name="Splinter BonDurant S."/>
            <person name="Syed K."/>
            <person name="Yadav J."/>
            <person name="Mgbeahuruike A.C."/>
            <person name="Kovalchuk A."/>
            <person name="Asiegbu F.O."/>
            <person name="Lackner G."/>
            <person name="Hoffmeister D."/>
            <person name="Rencoret J."/>
            <person name="Gutierrez A."/>
            <person name="Sun H."/>
            <person name="Lindquist E."/>
            <person name="Barry K."/>
            <person name="Riley R."/>
            <person name="Grigoriev I.V."/>
            <person name="Henrissat B."/>
            <person name="Kues U."/>
            <person name="Berka R.M."/>
            <person name="Martinez A.T."/>
            <person name="Covert S.F."/>
            <person name="Blanchette R.A."/>
            <person name="Cullen D."/>
        </authorList>
    </citation>
    <scope>NUCLEOTIDE SEQUENCE [LARGE SCALE GENOMIC DNA]</scope>
    <source>
        <strain evidence="12 13">11061_1 CR5-6</strain>
    </source>
</reference>
<dbReference type="Proteomes" id="UP000053257">
    <property type="component" value="Unassembled WGS sequence"/>
</dbReference>
<dbReference type="InterPro" id="IPR001680">
    <property type="entry name" value="WD40_rpt"/>
</dbReference>
<dbReference type="Gene3D" id="2.130.10.10">
    <property type="entry name" value="YVTN repeat-like/Quinoprotein amine dehydrogenase"/>
    <property type="match status" value="1"/>
</dbReference>
<dbReference type="PROSITE" id="PS50082">
    <property type="entry name" value="WD_REPEATS_2"/>
    <property type="match status" value="4"/>
</dbReference>